<dbReference type="Proteomes" id="UP000235347">
    <property type="component" value="Unassembled WGS sequence"/>
</dbReference>
<proteinExistence type="inferred from homology"/>
<keyword evidence="3 7" id="KW-1003">Cell membrane</keyword>
<comment type="caution">
    <text evidence="8">The sequence shown here is derived from an EMBL/GenBank/DDBJ whole genome shotgun (WGS) entry which is preliminary data.</text>
</comment>
<organism evidence="8 9">
    <name type="scientific">Trinickia soli</name>
    <dbReference type="NCBI Taxonomy" id="380675"/>
    <lineage>
        <taxon>Bacteria</taxon>
        <taxon>Pseudomonadati</taxon>
        <taxon>Pseudomonadota</taxon>
        <taxon>Betaproteobacteria</taxon>
        <taxon>Burkholderiales</taxon>
        <taxon>Burkholderiaceae</taxon>
        <taxon>Trinickia</taxon>
    </lineage>
</organism>
<keyword evidence="9" id="KW-1185">Reference proteome</keyword>
<dbReference type="InterPro" id="IPR006304">
    <property type="entry name" value="T3SS_SpaR/YscT"/>
</dbReference>
<feature type="transmembrane region" description="Helical" evidence="7">
    <location>
        <begin position="159"/>
        <end position="184"/>
    </location>
</feature>
<name>A0A2N7VNF0_9BURK</name>
<feature type="transmembrane region" description="Helical" evidence="7">
    <location>
        <begin position="106"/>
        <end position="125"/>
    </location>
</feature>
<keyword evidence="4 7" id="KW-0812">Transmembrane</keyword>
<dbReference type="PANTHER" id="PTHR30065:SF1">
    <property type="entry name" value="SURFACE PRESENTATION OF ANTIGENS PROTEIN SPAR"/>
    <property type="match status" value="1"/>
</dbReference>
<evidence type="ECO:0000313" key="8">
    <source>
        <dbReference type="EMBL" id="PMS18701.1"/>
    </source>
</evidence>
<dbReference type="Pfam" id="PF01311">
    <property type="entry name" value="Bac_export_1"/>
    <property type="match status" value="1"/>
</dbReference>
<dbReference type="NCBIfam" id="TIGR01401">
    <property type="entry name" value="fliR_like_III"/>
    <property type="match status" value="1"/>
</dbReference>
<evidence type="ECO:0000313" key="9">
    <source>
        <dbReference type="Proteomes" id="UP000235347"/>
    </source>
</evidence>
<dbReference type="PANTHER" id="PTHR30065">
    <property type="entry name" value="FLAGELLAR BIOSYNTHETIC PROTEIN FLIR"/>
    <property type="match status" value="1"/>
</dbReference>
<evidence type="ECO:0000256" key="2">
    <source>
        <dbReference type="ARBA" id="ARBA00009772"/>
    </source>
</evidence>
<dbReference type="AlphaFoldDB" id="A0A2N7VNF0"/>
<dbReference type="PRINTS" id="PR00953">
    <property type="entry name" value="TYPE3IMRPROT"/>
</dbReference>
<evidence type="ECO:0000256" key="6">
    <source>
        <dbReference type="ARBA" id="ARBA00023136"/>
    </source>
</evidence>
<evidence type="ECO:0000256" key="3">
    <source>
        <dbReference type="ARBA" id="ARBA00022475"/>
    </source>
</evidence>
<evidence type="ECO:0000256" key="7">
    <source>
        <dbReference type="RuleBase" id="RU362072"/>
    </source>
</evidence>
<feature type="transmembrane region" description="Helical" evidence="7">
    <location>
        <begin position="56"/>
        <end position="80"/>
    </location>
</feature>
<dbReference type="GO" id="GO:0006605">
    <property type="term" value="P:protein targeting"/>
    <property type="evidence" value="ECO:0007669"/>
    <property type="project" value="UniProtKB-UniRule"/>
</dbReference>
<protein>
    <submittedName>
        <fullName evidence="8">EscT/YscT/HrcT family type III secretion system export apparatus protein</fullName>
    </submittedName>
</protein>
<keyword evidence="5 7" id="KW-1133">Transmembrane helix</keyword>
<keyword evidence="6 7" id="KW-0472">Membrane</keyword>
<sequence length="238" mass="25538">MPIMMIVPAFSSAVLTGLVRNGFMAVIILFIGPVLDVHALKDLAPLMWVGLMAKEALIGILLAYAFSAVMWAIATAGTLIDFQTGSSNQSFFDPIAQYEAGPCAGFLNLLAITLFVTSGGLHLLLSALFESYRLWPVASFAPHFGPALLPFIARGATSIMTWTVKLAAPVVMVLVLVELGFGLVSRAMPQLNVFLMSQAVKSAVAVLMMALFLPFIYATLHAYLGPDNSLLDLLRSML</sequence>
<reference evidence="8 9" key="1">
    <citation type="submission" date="2018-01" db="EMBL/GenBank/DDBJ databases">
        <title>Whole genome analyses suggest that Burkholderia sensu lato contains two further novel genera in the rhizoxinica-symbiotica group Mycetohabitans gen. nov., and Trinickia gen. nov.: implications for the evolution of diazotrophy and nodulation in the Burkholderiaceae.</title>
        <authorList>
            <person name="Estrada-de los Santos P."/>
            <person name="Palmer M."/>
            <person name="Chavez-Ramirez B."/>
            <person name="Beukes C."/>
            <person name="Steenkamp E.T."/>
            <person name="Hirsch A.M."/>
            <person name="Manyaka P."/>
            <person name="Maluk M."/>
            <person name="Lafos M."/>
            <person name="Crook M."/>
            <person name="Gross E."/>
            <person name="Simon M.F."/>
            <person name="Bueno dos Reis Junior F."/>
            <person name="Poole P.S."/>
            <person name="Venter S.N."/>
            <person name="James E.K."/>
        </authorList>
    </citation>
    <scope>NUCLEOTIDE SEQUENCE [LARGE SCALE GENOMIC DNA]</scope>
    <source>
        <strain evidence="8 9">GP25-8</strain>
    </source>
</reference>
<comment type="similarity">
    <text evidence="2 7">Belongs to the FliR/MopE/SpaR family.</text>
</comment>
<gene>
    <name evidence="8" type="ORF">C0Z19_22620</name>
</gene>
<evidence type="ECO:0000256" key="1">
    <source>
        <dbReference type="ARBA" id="ARBA00004651"/>
    </source>
</evidence>
<dbReference type="EMBL" id="PNYB01000024">
    <property type="protein sequence ID" value="PMS18701.1"/>
    <property type="molecule type" value="Genomic_DNA"/>
</dbReference>
<evidence type="ECO:0000256" key="4">
    <source>
        <dbReference type="ARBA" id="ARBA00022692"/>
    </source>
</evidence>
<evidence type="ECO:0000256" key="5">
    <source>
        <dbReference type="ARBA" id="ARBA00022989"/>
    </source>
</evidence>
<dbReference type="InterPro" id="IPR002010">
    <property type="entry name" value="T3SS_IM_R"/>
</dbReference>
<feature type="transmembrane region" description="Helical" evidence="7">
    <location>
        <begin position="204"/>
        <end position="224"/>
    </location>
</feature>
<accession>A0A2N7VNF0</accession>
<comment type="subcellular location">
    <subcellularLocation>
        <location evidence="1 7">Cell membrane</location>
        <topology evidence="1 7">Multi-pass membrane protein</topology>
    </subcellularLocation>
</comment>
<dbReference type="GO" id="GO:0005886">
    <property type="term" value="C:plasma membrane"/>
    <property type="evidence" value="ECO:0007669"/>
    <property type="project" value="UniProtKB-SubCell"/>
</dbReference>
<feature type="transmembrane region" description="Helical" evidence="7">
    <location>
        <begin position="12"/>
        <end position="35"/>
    </location>
</feature>